<evidence type="ECO:0000256" key="1">
    <source>
        <dbReference type="ARBA" id="ARBA00023125"/>
    </source>
</evidence>
<dbReference type="InterPro" id="IPR009071">
    <property type="entry name" value="HMG_box_dom"/>
</dbReference>
<dbReference type="GO" id="GO:0010468">
    <property type="term" value="P:regulation of gene expression"/>
    <property type="evidence" value="ECO:0007669"/>
    <property type="project" value="TreeGrafter"/>
</dbReference>
<feature type="DNA-binding region" description="HMG box" evidence="3">
    <location>
        <begin position="118"/>
        <end position="184"/>
    </location>
</feature>
<keyword evidence="7" id="KW-1185">Reference proteome</keyword>
<proteinExistence type="predicted"/>
<dbReference type="PANTHER" id="PTHR46040:SF3">
    <property type="entry name" value="HIGH MOBILITY GROUP PROTEIN 2"/>
    <property type="match status" value="1"/>
</dbReference>
<accession>A0AAN6YIZ2</accession>
<dbReference type="Gene3D" id="1.10.30.10">
    <property type="entry name" value="High mobility group box domain"/>
    <property type="match status" value="1"/>
</dbReference>
<dbReference type="InterPro" id="IPR051965">
    <property type="entry name" value="ChromReg_NeuronalGeneExpr"/>
</dbReference>
<feature type="compositionally biased region" description="Basic residues" evidence="4">
    <location>
        <begin position="102"/>
        <end position="111"/>
    </location>
</feature>
<feature type="region of interest" description="Disordered" evidence="4">
    <location>
        <begin position="203"/>
        <end position="417"/>
    </location>
</feature>
<dbReference type="GO" id="GO:0005634">
    <property type="term" value="C:nucleus"/>
    <property type="evidence" value="ECO:0007669"/>
    <property type="project" value="UniProtKB-UniRule"/>
</dbReference>
<feature type="compositionally biased region" description="Basic and acidic residues" evidence="4">
    <location>
        <begin position="313"/>
        <end position="335"/>
    </location>
</feature>
<feature type="compositionally biased region" description="Polar residues" evidence="4">
    <location>
        <begin position="256"/>
        <end position="273"/>
    </location>
</feature>
<gene>
    <name evidence="6" type="ORF">QBC37DRAFT_393956</name>
</gene>
<dbReference type="PROSITE" id="PS50118">
    <property type="entry name" value="HMG_BOX_2"/>
    <property type="match status" value="1"/>
</dbReference>
<protein>
    <recommendedName>
        <fullName evidence="5">HMG box domain-containing protein</fullName>
    </recommendedName>
</protein>
<feature type="compositionally biased region" description="Polar residues" evidence="4">
    <location>
        <begin position="224"/>
        <end position="243"/>
    </location>
</feature>
<evidence type="ECO:0000256" key="2">
    <source>
        <dbReference type="ARBA" id="ARBA00023242"/>
    </source>
</evidence>
<evidence type="ECO:0000313" key="6">
    <source>
        <dbReference type="EMBL" id="KAK4220174.1"/>
    </source>
</evidence>
<evidence type="ECO:0000256" key="3">
    <source>
        <dbReference type="PROSITE-ProRule" id="PRU00267"/>
    </source>
</evidence>
<feature type="domain" description="HMG box" evidence="5">
    <location>
        <begin position="118"/>
        <end position="184"/>
    </location>
</feature>
<dbReference type="InterPro" id="IPR036910">
    <property type="entry name" value="HMG_box_dom_sf"/>
</dbReference>
<evidence type="ECO:0000313" key="7">
    <source>
        <dbReference type="Proteomes" id="UP001301769"/>
    </source>
</evidence>
<dbReference type="InterPro" id="IPR013761">
    <property type="entry name" value="SAM/pointed_sf"/>
</dbReference>
<feature type="compositionally biased region" description="Basic and acidic residues" evidence="4">
    <location>
        <begin position="208"/>
        <end position="218"/>
    </location>
</feature>
<keyword evidence="2 3" id="KW-0539">Nucleus</keyword>
<name>A0AAN6YIZ2_9PEZI</name>
<feature type="region of interest" description="Disordered" evidence="4">
    <location>
        <begin position="70"/>
        <end position="125"/>
    </location>
</feature>
<reference evidence="6" key="1">
    <citation type="journal article" date="2023" name="Mol. Phylogenet. Evol.">
        <title>Genome-scale phylogeny and comparative genomics of the fungal order Sordariales.</title>
        <authorList>
            <person name="Hensen N."/>
            <person name="Bonometti L."/>
            <person name="Westerberg I."/>
            <person name="Brannstrom I.O."/>
            <person name="Guillou S."/>
            <person name="Cros-Aarteil S."/>
            <person name="Calhoun S."/>
            <person name="Haridas S."/>
            <person name="Kuo A."/>
            <person name="Mondo S."/>
            <person name="Pangilinan J."/>
            <person name="Riley R."/>
            <person name="LaButti K."/>
            <person name="Andreopoulos B."/>
            <person name="Lipzen A."/>
            <person name="Chen C."/>
            <person name="Yan M."/>
            <person name="Daum C."/>
            <person name="Ng V."/>
            <person name="Clum A."/>
            <person name="Steindorff A."/>
            <person name="Ohm R.A."/>
            <person name="Martin F."/>
            <person name="Silar P."/>
            <person name="Natvig D.O."/>
            <person name="Lalanne C."/>
            <person name="Gautier V."/>
            <person name="Ament-Velasquez S.L."/>
            <person name="Kruys A."/>
            <person name="Hutchinson M.I."/>
            <person name="Powell A.J."/>
            <person name="Barry K."/>
            <person name="Miller A.N."/>
            <person name="Grigoriev I.V."/>
            <person name="Debuchy R."/>
            <person name="Gladieux P."/>
            <person name="Hiltunen Thoren M."/>
            <person name="Johannesson H."/>
        </authorList>
    </citation>
    <scope>NUCLEOTIDE SEQUENCE</scope>
    <source>
        <strain evidence="6">PSN293</strain>
    </source>
</reference>
<reference evidence="6" key="2">
    <citation type="submission" date="2023-05" db="EMBL/GenBank/DDBJ databases">
        <authorList>
            <consortium name="Lawrence Berkeley National Laboratory"/>
            <person name="Steindorff A."/>
            <person name="Hensen N."/>
            <person name="Bonometti L."/>
            <person name="Westerberg I."/>
            <person name="Brannstrom I.O."/>
            <person name="Guillou S."/>
            <person name="Cros-Aarteil S."/>
            <person name="Calhoun S."/>
            <person name="Haridas S."/>
            <person name="Kuo A."/>
            <person name="Mondo S."/>
            <person name="Pangilinan J."/>
            <person name="Riley R."/>
            <person name="Labutti K."/>
            <person name="Andreopoulos B."/>
            <person name="Lipzen A."/>
            <person name="Chen C."/>
            <person name="Yanf M."/>
            <person name="Daum C."/>
            <person name="Ng V."/>
            <person name="Clum A."/>
            <person name="Ohm R."/>
            <person name="Martin F."/>
            <person name="Silar P."/>
            <person name="Natvig D."/>
            <person name="Lalanne C."/>
            <person name="Gautier V."/>
            <person name="Ament-Velasquez S.L."/>
            <person name="Kruys A."/>
            <person name="Hutchinson M.I."/>
            <person name="Powell A.J."/>
            <person name="Barry K."/>
            <person name="Miller A.N."/>
            <person name="Grigoriev I.V."/>
            <person name="Debuchy R."/>
            <person name="Gladieux P."/>
            <person name="Thoren M.H."/>
            <person name="Johannesson H."/>
        </authorList>
    </citation>
    <scope>NUCLEOTIDE SEQUENCE</scope>
    <source>
        <strain evidence="6">PSN293</strain>
    </source>
</reference>
<dbReference type="GO" id="GO:0003677">
    <property type="term" value="F:DNA binding"/>
    <property type="evidence" value="ECO:0007669"/>
    <property type="project" value="UniProtKB-UniRule"/>
</dbReference>
<feature type="region of interest" description="Disordered" evidence="4">
    <location>
        <begin position="439"/>
        <end position="563"/>
    </location>
</feature>
<dbReference type="PANTHER" id="PTHR46040">
    <property type="entry name" value="HIGH MOBILITY GROUP PROTEIN 2"/>
    <property type="match status" value="1"/>
</dbReference>
<evidence type="ECO:0000256" key="4">
    <source>
        <dbReference type="SAM" id="MobiDB-lite"/>
    </source>
</evidence>
<evidence type="ECO:0000259" key="5">
    <source>
        <dbReference type="PROSITE" id="PS50118"/>
    </source>
</evidence>
<dbReference type="Gene3D" id="1.10.150.50">
    <property type="entry name" value="Transcription Factor, Ets-1"/>
    <property type="match status" value="1"/>
</dbReference>
<keyword evidence="1 3" id="KW-0238">DNA-binding</keyword>
<dbReference type="AlphaFoldDB" id="A0AAN6YIZ2"/>
<dbReference type="SUPFAM" id="SSF47095">
    <property type="entry name" value="HMG-box"/>
    <property type="match status" value="1"/>
</dbReference>
<dbReference type="Pfam" id="PF00505">
    <property type="entry name" value="HMG_box"/>
    <property type="match status" value="1"/>
</dbReference>
<feature type="compositionally biased region" description="Low complexity" evidence="4">
    <location>
        <begin position="394"/>
        <end position="406"/>
    </location>
</feature>
<organism evidence="6 7">
    <name type="scientific">Rhypophila decipiens</name>
    <dbReference type="NCBI Taxonomy" id="261697"/>
    <lineage>
        <taxon>Eukaryota</taxon>
        <taxon>Fungi</taxon>
        <taxon>Dikarya</taxon>
        <taxon>Ascomycota</taxon>
        <taxon>Pezizomycotina</taxon>
        <taxon>Sordariomycetes</taxon>
        <taxon>Sordariomycetidae</taxon>
        <taxon>Sordariales</taxon>
        <taxon>Naviculisporaceae</taxon>
        <taxon>Rhypophila</taxon>
    </lineage>
</organism>
<dbReference type="SMART" id="SM00398">
    <property type="entry name" value="HMG"/>
    <property type="match status" value="1"/>
</dbReference>
<feature type="compositionally biased region" description="Basic and acidic residues" evidence="4">
    <location>
        <begin position="383"/>
        <end position="393"/>
    </location>
</feature>
<comment type="caution">
    <text evidence="6">The sequence shown here is derived from an EMBL/GenBank/DDBJ whole genome shotgun (WGS) entry which is preliminary data.</text>
</comment>
<sequence>MQQLELVLGELGITQYLDAFIDQGFDSWDTVLDITEGDLDTLGVKLGHRRKLQRRIANARALSANLSLGPTKRSALDGARSEDAHRQEAPKAESRENGHGATTKRKYRRHPKPDENAPERPPSAYVLFSNKMRDDLKGRNLSFTEIAKLVGENWQSLSPSEKEPFESQANALKDKYQANLAEYRKTAEYRKYQEYLAEFKAKHGPISSDKESSKRTKLEPGAISGTSTNATPNRASRSGSGSPRDSEPPPSRHQRLGSTVSVVDSQNSTTMTPLSYHHSVDMDSPKTVTTEIHSDRSPTFSTSPTEPPAPYNGRRDPSWPGGDDQRMDQRQDHTSAHRPLPSFADVFDGPNRLPSMGNPSDINGFPFPRTRTSPGPPPGLINGEHRPPFRHEQSGGSTSSSASSFGHPKTPVDGTLPIHSLLASKPALHAFEASQLQQTTFQPRMPSSMEHAPQQQQQHHHHHHHHAFPHQAPNGMGPSSLMNGYHKEPSGPYPPVNNTTAAVAADGPPQPDSVYGGPPPPFSPSHQQPVTAAPMNRKQQHNSKLDGMSALLEAGEIVNRRAH</sequence>
<feature type="compositionally biased region" description="Basic residues" evidence="4">
    <location>
        <begin position="458"/>
        <end position="468"/>
    </location>
</feature>
<feature type="compositionally biased region" description="Basic and acidic residues" evidence="4">
    <location>
        <begin position="79"/>
        <end position="98"/>
    </location>
</feature>
<dbReference type="Proteomes" id="UP001301769">
    <property type="component" value="Unassembled WGS sequence"/>
</dbReference>
<dbReference type="InterPro" id="IPR001660">
    <property type="entry name" value="SAM"/>
</dbReference>
<dbReference type="SUPFAM" id="SSF47769">
    <property type="entry name" value="SAM/Pointed domain"/>
    <property type="match status" value="1"/>
</dbReference>
<dbReference type="EMBL" id="MU858045">
    <property type="protein sequence ID" value="KAK4220174.1"/>
    <property type="molecule type" value="Genomic_DNA"/>
</dbReference>
<dbReference type="Pfam" id="PF00536">
    <property type="entry name" value="SAM_1"/>
    <property type="match status" value="1"/>
</dbReference>